<reference evidence="2" key="1">
    <citation type="journal article" date="2023" name="Mol. Biol. Evol.">
        <title>Third-Generation Sequencing Reveals the Adaptive Role of the Epigenome in Three Deep-Sea Polychaetes.</title>
        <authorList>
            <person name="Perez M."/>
            <person name="Aroh O."/>
            <person name="Sun Y."/>
            <person name="Lan Y."/>
            <person name="Juniper S.K."/>
            <person name="Young C.R."/>
            <person name="Angers B."/>
            <person name="Qian P.Y."/>
        </authorList>
    </citation>
    <scope>NUCLEOTIDE SEQUENCE</scope>
    <source>
        <strain evidence="2">R07B-5</strain>
    </source>
</reference>
<keyword evidence="3" id="KW-1185">Reference proteome</keyword>
<feature type="compositionally biased region" description="Low complexity" evidence="1">
    <location>
        <begin position="237"/>
        <end position="254"/>
    </location>
</feature>
<proteinExistence type="predicted"/>
<dbReference type="EMBL" id="JAODUO010000364">
    <property type="protein sequence ID" value="KAK2182181.1"/>
    <property type="molecule type" value="Genomic_DNA"/>
</dbReference>
<dbReference type="PANTHER" id="PTHR33663:SF2">
    <property type="entry name" value="COILED-COIL DOMAIN-CONTAINING PROTEIN 177"/>
    <property type="match status" value="1"/>
</dbReference>
<feature type="compositionally biased region" description="Polar residues" evidence="1">
    <location>
        <begin position="175"/>
        <end position="184"/>
    </location>
</feature>
<feature type="region of interest" description="Disordered" evidence="1">
    <location>
        <begin position="1"/>
        <end position="31"/>
    </location>
</feature>
<feature type="region of interest" description="Disordered" evidence="1">
    <location>
        <begin position="231"/>
        <end position="254"/>
    </location>
</feature>
<evidence type="ECO:0000313" key="3">
    <source>
        <dbReference type="Proteomes" id="UP001209878"/>
    </source>
</evidence>
<feature type="region of interest" description="Disordered" evidence="1">
    <location>
        <begin position="136"/>
        <end position="195"/>
    </location>
</feature>
<comment type="caution">
    <text evidence="2">The sequence shown here is derived from an EMBL/GenBank/DDBJ whole genome shotgun (WGS) entry which is preliminary data.</text>
</comment>
<feature type="compositionally biased region" description="Polar residues" evidence="1">
    <location>
        <begin position="144"/>
        <end position="162"/>
    </location>
</feature>
<evidence type="ECO:0000313" key="2">
    <source>
        <dbReference type="EMBL" id="KAK2182181.1"/>
    </source>
</evidence>
<sequence>MEYDVEHFHSPPASGESFNHTFKPPPKAQRSAAHYETSAYAGPLEIDIYNFEDPQFANSKYVLTSPKSLEACCRLNTKPVELLHKSLEDTQKELKDSGLNYYEIYERYSERESQRQEIIQRVRSIRQTIILDESQLSRPADKASLTSGSAKKPKPQNTTGLKRSSRRTIRTPPTGATSVRSHSATPRHRCTSPSMVVDNRLMSPKSEWLCASDQVASEASDHKAQCGVKLVEHSKSRSPSGGRGSSTRSCSVGSVHPRAPWVGYIRPHTPGPVYIPEIGPIHTLYVSQPPSATEERVRHGSSNWAHSSCSYSPCATPDCGSVTMMHNVPKKDLTVEQMMSQLEYTLKFAPGCQRGEGNGGSGDPAQCREHQVIIYHHPLFPYDHTLSEDTFVDTD</sequence>
<evidence type="ECO:0000256" key="1">
    <source>
        <dbReference type="SAM" id="MobiDB-lite"/>
    </source>
</evidence>
<dbReference type="Proteomes" id="UP001209878">
    <property type="component" value="Unassembled WGS sequence"/>
</dbReference>
<dbReference type="AlphaFoldDB" id="A0AAD9L360"/>
<dbReference type="PANTHER" id="PTHR33663">
    <property type="entry name" value="COILED-COIL DOMAIN-CONTAINING PROTEIN 177"/>
    <property type="match status" value="1"/>
</dbReference>
<name>A0AAD9L360_RIDPI</name>
<organism evidence="2 3">
    <name type="scientific">Ridgeia piscesae</name>
    <name type="common">Tubeworm</name>
    <dbReference type="NCBI Taxonomy" id="27915"/>
    <lineage>
        <taxon>Eukaryota</taxon>
        <taxon>Metazoa</taxon>
        <taxon>Spiralia</taxon>
        <taxon>Lophotrochozoa</taxon>
        <taxon>Annelida</taxon>
        <taxon>Polychaeta</taxon>
        <taxon>Sedentaria</taxon>
        <taxon>Canalipalpata</taxon>
        <taxon>Sabellida</taxon>
        <taxon>Siboglinidae</taxon>
        <taxon>Ridgeia</taxon>
    </lineage>
</organism>
<dbReference type="InterPro" id="IPR029090">
    <property type="entry name" value="DUF4659"/>
</dbReference>
<protein>
    <submittedName>
        <fullName evidence="2">Uncharacterized protein</fullName>
    </submittedName>
</protein>
<gene>
    <name evidence="2" type="ORF">NP493_364g03073</name>
</gene>
<accession>A0AAD9L360</accession>